<dbReference type="InterPro" id="IPR036444">
    <property type="entry name" value="PLipase_A2_dom_sf"/>
</dbReference>
<feature type="signal peptide" evidence="1">
    <location>
        <begin position="1"/>
        <end position="22"/>
    </location>
</feature>
<dbReference type="GO" id="GO:0004623">
    <property type="term" value="F:phospholipase A2 activity"/>
    <property type="evidence" value="ECO:0007669"/>
    <property type="project" value="InterPro"/>
</dbReference>
<keyword evidence="1" id="KW-0732">Signal</keyword>
<dbReference type="GO" id="GO:0006644">
    <property type="term" value="P:phospholipid metabolic process"/>
    <property type="evidence" value="ECO:0007669"/>
    <property type="project" value="InterPro"/>
</dbReference>
<protein>
    <recommendedName>
        <fullName evidence="4">Phospholipase A2</fullName>
    </recommendedName>
</protein>
<organism evidence="2 3">
    <name type="scientific">Meloidogyne graminicola</name>
    <dbReference type="NCBI Taxonomy" id="189291"/>
    <lineage>
        <taxon>Eukaryota</taxon>
        <taxon>Metazoa</taxon>
        <taxon>Ecdysozoa</taxon>
        <taxon>Nematoda</taxon>
        <taxon>Chromadorea</taxon>
        <taxon>Rhabditida</taxon>
        <taxon>Tylenchina</taxon>
        <taxon>Tylenchomorpha</taxon>
        <taxon>Tylenchoidea</taxon>
        <taxon>Meloidogynidae</taxon>
        <taxon>Meloidogyninae</taxon>
        <taxon>Meloidogyne</taxon>
    </lineage>
</organism>
<sequence length="181" mass="21098">MWILNSITKLFFILIFLSFCECNNQTNNNNIIQHNLINNNNNITNNNNTFEDIKNKKVNDKNKEEIVWVCGTNEITQAMSKNLIEADCPDKKYSINNCCIIHDNCYDEQKGFDYCNNNFCECLMEASFESKCTEDTQLFCDLVKDFGETYYNSSANNKPITTHPILPKKEEKNSIPIKRIY</sequence>
<gene>
    <name evidence="2" type="ORF">Mgra_00000465</name>
</gene>
<proteinExistence type="predicted"/>
<comment type="caution">
    <text evidence="2">The sequence shown here is derived from an EMBL/GenBank/DDBJ whole genome shotgun (WGS) entry which is preliminary data.</text>
</comment>
<dbReference type="PANTHER" id="PTHR34228">
    <property type="entry name" value="PROTEIN CBG09474-RELATED"/>
    <property type="match status" value="1"/>
</dbReference>
<dbReference type="OrthoDB" id="5781547at2759"/>
<dbReference type="EMBL" id="JABEBT010000002">
    <property type="protein sequence ID" value="KAF7640020.1"/>
    <property type="molecule type" value="Genomic_DNA"/>
</dbReference>
<dbReference type="InterPro" id="IPR053322">
    <property type="entry name" value="PLA2-like"/>
</dbReference>
<dbReference type="AlphaFoldDB" id="A0A8T0A379"/>
<evidence type="ECO:0000313" key="3">
    <source>
        <dbReference type="Proteomes" id="UP000605970"/>
    </source>
</evidence>
<dbReference type="Proteomes" id="UP000605970">
    <property type="component" value="Unassembled WGS sequence"/>
</dbReference>
<dbReference type="SUPFAM" id="SSF48619">
    <property type="entry name" value="Phospholipase A2, PLA2"/>
    <property type="match status" value="1"/>
</dbReference>
<evidence type="ECO:0008006" key="4">
    <source>
        <dbReference type="Google" id="ProtNLM"/>
    </source>
</evidence>
<dbReference type="GO" id="GO:0050482">
    <property type="term" value="P:arachidonate secretion"/>
    <property type="evidence" value="ECO:0007669"/>
    <property type="project" value="InterPro"/>
</dbReference>
<feature type="chain" id="PRO_5035790153" description="Phospholipase A2" evidence="1">
    <location>
        <begin position="23"/>
        <end position="181"/>
    </location>
</feature>
<keyword evidence="3" id="KW-1185">Reference proteome</keyword>
<accession>A0A8T0A379</accession>
<reference evidence="2" key="1">
    <citation type="journal article" date="2020" name="Ecol. Evol.">
        <title>Genome structure and content of the rice root-knot nematode (Meloidogyne graminicola).</title>
        <authorList>
            <person name="Phan N.T."/>
            <person name="Danchin E.G.J."/>
            <person name="Klopp C."/>
            <person name="Perfus-Barbeoch L."/>
            <person name="Kozlowski D.K."/>
            <person name="Koutsovoulos G.D."/>
            <person name="Lopez-Roques C."/>
            <person name="Bouchez O."/>
            <person name="Zahm M."/>
            <person name="Besnard G."/>
            <person name="Bellafiore S."/>
        </authorList>
    </citation>
    <scope>NUCLEOTIDE SEQUENCE</scope>
    <source>
        <strain evidence="2">VN-18</strain>
    </source>
</reference>
<name>A0A8T0A379_9BILA</name>
<evidence type="ECO:0000313" key="2">
    <source>
        <dbReference type="EMBL" id="KAF7640020.1"/>
    </source>
</evidence>
<evidence type="ECO:0000256" key="1">
    <source>
        <dbReference type="SAM" id="SignalP"/>
    </source>
</evidence>